<keyword evidence="3" id="KW-1185">Reference proteome</keyword>
<reference evidence="2 3" key="1">
    <citation type="submission" date="2023-10" db="EMBL/GenBank/DDBJ databases">
        <title>Virgibacillus soli CC-YMP-6 genome.</title>
        <authorList>
            <person name="Miliotis G."/>
            <person name="Sengupta P."/>
            <person name="Hameed A."/>
            <person name="Chuvochina M."/>
            <person name="Mcdonagh F."/>
            <person name="Simpson A.C."/>
            <person name="Singh N.K."/>
            <person name="Rekha P.D."/>
            <person name="Raman K."/>
            <person name="Hugenholtz P."/>
            <person name="Venkateswaran K."/>
        </authorList>
    </citation>
    <scope>NUCLEOTIDE SEQUENCE [LARGE SCALE GENOMIC DNA]</scope>
    <source>
        <strain evidence="2 3">CC-YMP-6</strain>
    </source>
</reference>
<proteinExistence type="predicted"/>
<dbReference type="InterPro" id="IPR018710">
    <property type="entry name" value="DUF2232"/>
</dbReference>
<sequence length="109" mass="12277">MNQSRQITEGALFAALYIALFVFFMFVPFLSTIALILLPFPFVLYASRYNWKPALLMFAVVLLITILITHFIMIPLVVVTALGGIMIGAAIHQKVSAYETWAREQLVLL</sequence>
<evidence type="ECO:0000256" key="1">
    <source>
        <dbReference type="SAM" id="Phobius"/>
    </source>
</evidence>
<protein>
    <submittedName>
        <fullName evidence="2">DUF2232 domain-containing protein</fullName>
    </submittedName>
</protein>
<keyword evidence="1" id="KW-1133">Transmembrane helix</keyword>
<dbReference type="Gene3D" id="1.10.1760.20">
    <property type="match status" value="1"/>
</dbReference>
<keyword evidence="1" id="KW-0812">Transmembrane</keyword>
<dbReference type="EMBL" id="JAWDIQ010000003">
    <property type="protein sequence ID" value="MDY0409915.1"/>
    <property type="molecule type" value="Genomic_DNA"/>
</dbReference>
<evidence type="ECO:0000313" key="2">
    <source>
        <dbReference type="EMBL" id="MDY0409915.1"/>
    </source>
</evidence>
<organism evidence="2 3">
    <name type="scientific">Paracerasibacillus soli</name>
    <dbReference type="NCBI Taxonomy" id="480284"/>
    <lineage>
        <taxon>Bacteria</taxon>
        <taxon>Bacillati</taxon>
        <taxon>Bacillota</taxon>
        <taxon>Bacilli</taxon>
        <taxon>Bacillales</taxon>
        <taxon>Bacillaceae</taxon>
        <taxon>Paracerasibacillus</taxon>
    </lineage>
</organism>
<feature type="transmembrane region" description="Helical" evidence="1">
    <location>
        <begin position="54"/>
        <end position="87"/>
    </location>
</feature>
<comment type="caution">
    <text evidence="2">The sequence shown here is derived from an EMBL/GenBank/DDBJ whole genome shotgun (WGS) entry which is preliminary data.</text>
</comment>
<gene>
    <name evidence="2" type="ORF">RWD45_16680</name>
</gene>
<feature type="transmembrane region" description="Helical" evidence="1">
    <location>
        <begin position="12"/>
        <end position="42"/>
    </location>
</feature>
<dbReference type="Pfam" id="PF09991">
    <property type="entry name" value="DUF2232"/>
    <property type="match status" value="1"/>
</dbReference>
<dbReference type="Proteomes" id="UP001275315">
    <property type="component" value="Unassembled WGS sequence"/>
</dbReference>
<keyword evidence="1" id="KW-0472">Membrane</keyword>
<name>A0ABU5CWV7_9BACI</name>
<evidence type="ECO:0000313" key="3">
    <source>
        <dbReference type="Proteomes" id="UP001275315"/>
    </source>
</evidence>
<accession>A0ABU5CWV7</accession>